<keyword evidence="6" id="KW-1185">Reference proteome</keyword>
<keyword evidence="2" id="KW-0326">Glycosidase</keyword>
<feature type="domain" description="Beta-galactosidase jelly roll" evidence="4">
    <location>
        <begin position="250"/>
        <end position="343"/>
    </location>
</feature>
<reference evidence="6" key="1">
    <citation type="submission" date="2016-11" db="EMBL/GenBank/DDBJ databases">
        <authorList>
            <person name="Varghese N."/>
            <person name="Submissions S."/>
        </authorList>
    </citation>
    <scope>NUCLEOTIDE SEQUENCE [LARGE SCALE GENOMIC DNA]</scope>
    <source>
        <strain evidence="6">DSM 26134</strain>
    </source>
</reference>
<dbReference type="InterPro" id="IPR008979">
    <property type="entry name" value="Galactose-bd-like_sf"/>
</dbReference>
<feature type="signal peptide" evidence="3">
    <location>
        <begin position="1"/>
        <end position="24"/>
    </location>
</feature>
<dbReference type="GO" id="GO:0004553">
    <property type="term" value="F:hydrolase activity, hydrolyzing O-glycosyl compounds"/>
    <property type="evidence" value="ECO:0007669"/>
    <property type="project" value="UniProtKB-ARBA"/>
</dbReference>
<name>A0A1M6WF38_REIAG</name>
<feature type="chain" id="PRO_5012974740" evidence="3">
    <location>
        <begin position="25"/>
        <end position="359"/>
    </location>
</feature>
<dbReference type="InterPro" id="IPR025300">
    <property type="entry name" value="BetaGal_jelly_roll_dom"/>
</dbReference>
<evidence type="ECO:0000256" key="2">
    <source>
        <dbReference type="ARBA" id="ARBA00023295"/>
    </source>
</evidence>
<dbReference type="STRING" id="156994.SAMN04488028_1127"/>
<evidence type="ECO:0000256" key="3">
    <source>
        <dbReference type="SAM" id="SignalP"/>
    </source>
</evidence>
<keyword evidence="3" id="KW-0732">Signal</keyword>
<dbReference type="RefSeq" id="WP_073125437.1">
    <property type="nucleotide sequence ID" value="NZ_FRAA01000012.1"/>
</dbReference>
<evidence type="ECO:0000313" key="6">
    <source>
        <dbReference type="Proteomes" id="UP000184474"/>
    </source>
</evidence>
<dbReference type="Gene3D" id="2.60.120.260">
    <property type="entry name" value="Galactose-binding domain-like"/>
    <property type="match status" value="2"/>
</dbReference>
<organism evidence="5 6">
    <name type="scientific">Reichenbachiella agariperforans</name>
    <dbReference type="NCBI Taxonomy" id="156994"/>
    <lineage>
        <taxon>Bacteria</taxon>
        <taxon>Pseudomonadati</taxon>
        <taxon>Bacteroidota</taxon>
        <taxon>Cytophagia</taxon>
        <taxon>Cytophagales</taxon>
        <taxon>Reichenbachiellaceae</taxon>
        <taxon>Reichenbachiella</taxon>
    </lineage>
</organism>
<dbReference type="PANTHER" id="PTHR42732">
    <property type="entry name" value="BETA-GALACTOSIDASE"/>
    <property type="match status" value="1"/>
</dbReference>
<dbReference type="Pfam" id="PF13364">
    <property type="entry name" value="BetaGal_ABD2"/>
    <property type="match status" value="1"/>
</dbReference>
<dbReference type="PANTHER" id="PTHR42732:SF1">
    <property type="entry name" value="BETA-MANNOSIDASE"/>
    <property type="match status" value="1"/>
</dbReference>
<dbReference type="SUPFAM" id="SSF49785">
    <property type="entry name" value="Galactose-binding domain-like"/>
    <property type="match status" value="2"/>
</dbReference>
<keyword evidence="1" id="KW-0378">Hydrolase</keyword>
<gene>
    <name evidence="5" type="ORF">SAMN04488028_1127</name>
</gene>
<dbReference type="AlphaFoldDB" id="A0A1M6WF38"/>
<evidence type="ECO:0000259" key="4">
    <source>
        <dbReference type="Pfam" id="PF13364"/>
    </source>
</evidence>
<evidence type="ECO:0000313" key="5">
    <source>
        <dbReference type="EMBL" id="SHK92380.1"/>
    </source>
</evidence>
<dbReference type="Proteomes" id="UP000184474">
    <property type="component" value="Unassembled WGS sequence"/>
</dbReference>
<proteinExistence type="predicted"/>
<dbReference type="EMBL" id="FRAA01000012">
    <property type="protein sequence ID" value="SHK92380.1"/>
    <property type="molecule type" value="Genomic_DNA"/>
</dbReference>
<protein>
    <submittedName>
        <fullName evidence="5">Sialate O-acetylesterase</fullName>
    </submittedName>
</protein>
<accession>A0A1M6WF38</accession>
<evidence type="ECO:0000256" key="1">
    <source>
        <dbReference type="ARBA" id="ARBA00022801"/>
    </source>
</evidence>
<dbReference type="InterPro" id="IPR051913">
    <property type="entry name" value="GH2_Domain-Containing"/>
</dbReference>
<sequence length="359" mass="41423">MDRLIKITGTLLLLVAGHTTPVSAQEQDNSGLQWLMEWLYEELEINNNDQPFSPANTDNLLLKVDLARDWKFNIGDNALWATPTYQDQNWENIKVPSRWENEGFNGYDGIAWYRTSFDGRLLNPKQTHYLVLGNIDDADECFFNGRMIGKNGRFAPKFRTAYTTNRRYLIPNESIDFGGENTIAVRVYDEVLDGGIVSGKIGVYADFNSENLVQDLMGQWKFTRWDKKNASDPNYDDSGWDDIWVPSLWDNQGYRSFDGVAWYRRHFELSFIPKENKTYYLLLGKIDDYDITYLNGHRIGVTADGKNFGESQSYDQIRLYKIPKGLLKQDQSNVLSVQVRDLGYYGGIYKGPIGIVEER</sequence>